<dbReference type="Gene3D" id="1.10.510.10">
    <property type="entry name" value="Transferase(Phosphotransferase) domain 1"/>
    <property type="match status" value="1"/>
</dbReference>
<keyword evidence="4 13" id="KW-0812">Transmembrane</keyword>
<evidence type="ECO:0000313" key="16">
    <source>
        <dbReference type="EMBL" id="KAJ8760280.1"/>
    </source>
</evidence>
<dbReference type="FunFam" id="3.30.200.20:FF:000039">
    <property type="entry name" value="receptor-like protein kinase FERONIA"/>
    <property type="match status" value="1"/>
</dbReference>
<feature type="binding site" evidence="12">
    <location>
        <position position="493"/>
    </location>
    <ligand>
        <name>ATP</name>
        <dbReference type="ChEBI" id="CHEBI:30616"/>
    </ligand>
</feature>
<evidence type="ECO:0000256" key="8">
    <source>
        <dbReference type="ARBA" id="ARBA00022840"/>
    </source>
</evidence>
<feature type="domain" description="Protein kinase" evidence="15">
    <location>
        <begin position="465"/>
        <end position="731"/>
    </location>
</feature>
<dbReference type="PROSITE" id="PS00107">
    <property type="entry name" value="PROTEIN_KINASE_ATP"/>
    <property type="match status" value="1"/>
</dbReference>
<keyword evidence="10 13" id="KW-0472">Membrane</keyword>
<dbReference type="PANTHER" id="PTHR45631">
    <property type="entry name" value="OS07G0107800 PROTEIN-RELATED"/>
    <property type="match status" value="1"/>
</dbReference>
<dbReference type="FunFam" id="2.60.120.430:FF:000005">
    <property type="entry name" value="Putative receptor-like protein kinase"/>
    <property type="match status" value="1"/>
</dbReference>
<dbReference type="PANTHER" id="PTHR45631:SF68">
    <property type="entry name" value="REPEAT FAMILY PROTEIN, PUTATIVE, EXPRESSED-RELATED"/>
    <property type="match status" value="1"/>
</dbReference>
<keyword evidence="6 12" id="KW-0547">Nucleotide-binding</keyword>
<dbReference type="Pfam" id="PF12819">
    <property type="entry name" value="Malectin_like"/>
    <property type="match status" value="1"/>
</dbReference>
<keyword evidence="7" id="KW-0418">Kinase</keyword>
<dbReference type="InterPro" id="IPR017441">
    <property type="entry name" value="Protein_kinase_ATP_BS"/>
</dbReference>
<dbReference type="FunFam" id="2.60.120.430:FF:000001">
    <property type="entry name" value="Receptor-like protein kinase FERONIA"/>
    <property type="match status" value="1"/>
</dbReference>
<dbReference type="SUPFAM" id="SSF56112">
    <property type="entry name" value="Protein kinase-like (PK-like)"/>
    <property type="match status" value="1"/>
</dbReference>
<dbReference type="AlphaFoldDB" id="A0AAV8T1Z3"/>
<dbReference type="Proteomes" id="UP001159364">
    <property type="component" value="Linkage Group LG07"/>
</dbReference>
<dbReference type="FunFam" id="1.10.510.10:FF:000252">
    <property type="entry name" value="Receptor-like protein kinase FERONIA"/>
    <property type="match status" value="1"/>
</dbReference>
<dbReference type="GO" id="GO:0005524">
    <property type="term" value="F:ATP binding"/>
    <property type="evidence" value="ECO:0007669"/>
    <property type="project" value="UniProtKB-UniRule"/>
</dbReference>
<evidence type="ECO:0000256" key="5">
    <source>
        <dbReference type="ARBA" id="ARBA00022729"/>
    </source>
</evidence>
<keyword evidence="8 12" id="KW-0067">ATP-binding</keyword>
<dbReference type="GO" id="GO:0004674">
    <property type="term" value="F:protein serine/threonine kinase activity"/>
    <property type="evidence" value="ECO:0007669"/>
    <property type="project" value="UniProtKB-KW"/>
</dbReference>
<accession>A0AAV8T1Z3</accession>
<dbReference type="InterPro" id="IPR001245">
    <property type="entry name" value="Ser-Thr/Tyr_kinase_cat_dom"/>
</dbReference>
<comment type="subcellular location">
    <subcellularLocation>
        <location evidence="1">Membrane</location>
        <topology evidence="1">Single-pass type I membrane protein</topology>
    </subcellularLocation>
</comment>
<feature type="chain" id="PRO_5043485326" description="Protein kinase domain-containing protein" evidence="14">
    <location>
        <begin position="25"/>
        <end position="792"/>
    </location>
</feature>
<dbReference type="GO" id="GO:0016020">
    <property type="term" value="C:membrane"/>
    <property type="evidence" value="ECO:0007669"/>
    <property type="project" value="UniProtKB-SubCell"/>
</dbReference>
<name>A0AAV8T1Z3_9ROSI</name>
<protein>
    <recommendedName>
        <fullName evidence="15">Protein kinase domain-containing protein</fullName>
    </recommendedName>
</protein>
<keyword evidence="9 13" id="KW-1133">Transmembrane helix</keyword>
<comment type="caution">
    <text evidence="16">The sequence shown here is derived from an EMBL/GenBank/DDBJ whole genome shotgun (WGS) entry which is preliminary data.</text>
</comment>
<dbReference type="CDD" id="cd14066">
    <property type="entry name" value="STKc_IRAK"/>
    <property type="match status" value="1"/>
</dbReference>
<evidence type="ECO:0000256" key="7">
    <source>
        <dbReference type="ARBA" id="ARBA00022777"/>
    </source>
</evidence>
<dbReference type="Gene3D" id="3.30.200.20">
    <property type="entry name" value="Phosphorylase Kinase, domain 1"/>
    <property type="match status" value="1"/>
</dbReference>
<evidence type="ECO:0000256" key="3">
    <source>
        <dbReference type="ARBA" id="ARBA00022679"/>
    </source>
</evidence>
<keyword evidence="2" id="KW-0723">Serine/threonine-protein kinase</keyword>
<dbReference type="Pfam" id="PF07714">
    <property type="entry name" value="PK_Tyr_Ser-Thr"/>
    <property type="match status" value="1"/>
</dbReference>
<gene>
    <name evidence="16" type="ORF">K2173_011692</name>
</gene>
<evidence type="ECO:0000256" key="1">
    <source>
        <dbReference type="ARBA" id="ARBA00004479"/>
    </source>
</evidence>
<evidence type="ECO:0000256" key="11">
    <source>
        <dbReference type="ARBA" id="ARBA00023180"/>
    </source>
</evidence>
<evidence type="ECO:0000256" key="9">
    <source>
        <dbReference type="ARBA" id="ARBA00022989"/>
    </source>
</evidence>
<dbReference type="InterPro" id="IPR011009">
    <property type="entry name" value="Kinase-like_dom_sf"/>
</dbReference>
<proteinExistence type="predicted"/>
<evidence type="ECO:0000256" key="13">
    <source>
        <dbReference type="SAM" id="Phobius"/>
    </source>
</evidence>
<evidence type="ECO:0000313" key="17">
    <source>
        <dbReference type="Proteomes" id="UP001159364"/>
    </source>
</evidence>
<evidence type="ECO:0000256" key="14">
    <source>
        <dbReference type="SAM" id="SignalP"/>
    </source>
</evidence>
<reference evidence="16 17" key="1">
    <citation type="submission" date="2021-09" db="EMBL/GenBank/DDBJ databases">
        <title>Genomic insights and catalytic innovation underlie evolution of tropane alkaloids biosynthesis.</title>
        <authorList>
            <person name="Wang Y.-J."/>
            <person name="Tian T."/>
            <person name="Huang J.-P."/>
            <person name="Huang S.-X."/>
        </authorList>
    </citation>
    <scope>NUCLEOTIDE SEQUENCE [LARGE SCALE GENOMIC DNA]</scope>
    <source>
        <strain evidence="16">KIB-2018</strain>
        <tissue evidence="16">Leaf</tissue>
    </source>
</reference>
<keyword evidence="3" id="KW-0808">Transferase</keyword>
<evidence type="ECO:0000256" key="2">
    <source>
        <dbReference type="ARBA" id="ARBA00022527"/>
    </source>
</evidence>
<dbReference type="PROSITE" id="PS50011">
    <property type="entry name" value="PROTEIN_KINASE_DOM"/>
    <property type="match status" value="1"/>
</dbReference>
<evidence type="ECO:0000256" key="12">
    <source>
        <dbReference type="PROSITE-ProRule" id="PRU10141"/>
    </source>
</evidence>
<evidence type="ECO:0000259" key="15">
    <source>
        <dbReference type="PROSITE" id="PS50011"/>
    </source>
</evidence>
<dbReference type="InterPro" id="IPR000719">
    <property type="entry name" value="Prot_kinase_dom"/>
</dbReference>
<keyword evidence="17" id="KW-1185">Reference proteome</keyword>
<organism evidence="16 17">
    <name type="scientific">Erythroxylum novogranatense</name>
    <dbReference type="NCBI Taxonomy" id="1862640"/>
    <lineage>
        <taxon>Eukaryota</taxon>
        <taxon>Viridiplantae</taxon>
        <taxon>Streptophyta</taxon>
        <taxon>Embryophyta</taxon>
        <taxon>Tracheophyta</taxon>
        <taxon>Spermatophyta</taxon>
        <taxon>Magnoliopsida</taxon>
        <taxon>eudicotyledons</taxon>
        <taxon>Gunneridae</taxon>
        <taxon>Pentapetalae</taxon>
        <taxon>rosids</taxon>
        <taxon>fabids</taxon>
        <taxon>Malpighiales</taxon>
        <taxon>Erythroxylaceae</taxon>
        <taxon>Erythroxylum</taxon>
    </lineage>
</organism>
<dbReference type="EMBL" id="JAIWQS010000007">
    <property type="protein sequence ID" value="KAJ8760280.1"/>
    <property type="molecule type" value="Genomic_DNA"/>
</dbReference>
<keyword evidence="5 14" id="KW-0732">Signal</keyword>
<dbReference type="SMART" id="SM00220">
    <property type="entry name" value="S_TKc"/>
    <property type="match status" value="1"/>
</dbReference>
<evidence type="ECO:0000256" key="4">
    <source>
        <dbReference type="ARBA" id="ARBA00022692"/>
    </source>
</evidence>
<dbReference type="InterPro" id="IPR024788">
    <property type="entry name" value="Malectin-like_Carb-bd_dom"/>
</dbReference>
<evidence type="ECO:0000256" key="10">
    <source>
        <dbReference type="ARBA" id="ARBA00023136"/>
    </source>
</evidence>
<feature type="signal peptide" evidence="14">
    <location>
        <begin position="1"/>
        <end position="24"/>
    </location>
</feature>
<sequence>MVSIWSSKLLVLVSAVCLLGISSGYTPVDDYFMDCGSSRNNSVGNRVFVADRFYSNVLLTPQDVIVNTTGLNSVSSLYNSVLSKTARVFTGISHYTFPIKKSGRHLIRLHLFPFDYGNYNLSTAKFSVSAQNFTLFKDHEFNVGSGVREYSVNVTSDRLVLSFIPSDNSFAFVNALEVFALPDGLIPGRYGSIWKQALETVHRVNMGNQTVYPQNDTLWRLWVSDYAYLKHNNLGRSVSNVGAVNVRKGSTAEDIAPSIVYGTATTLNSAFDPLTNANVTWLFDVDPGFDYLVRFHFCDILIDQQTRFLFNVYLGTSFVYQNLDLQNVTGASGAPYHMDVISKVNDGPKLTVSVGPSAIDNSNPNAILNGLEIMKISNSKDSLEGLDSVFSSKSSKIKVILAASLAVGLLLVILFTLVSYVLCRRQRTQGKLGLFPISNENAFLSTSEFGYRFPFVIIQDATDNFSERLVLGAGGFGKVYKGVLKDGTTVAVKRGSSHSQGFTEFRTEIEMLSQFRHRHLVSLIGYCDERDEMIIIYEYMEKGTLKEHLYGSNRPTLSWIQRLEICIGAAKGLHYLHTGSGSIHRDVKSANILLDENLQAKVADFGISKTGPEIDQTHVSTAVKGSFGYLDPEYLIRQQLTEKSDVYSFGVVMFEVLCGRPVIDPSLPEEKVNLVEWVRKCQREKIVDPMLQCQVNLESLNKFIEIAWKCLAEHGIDRPSMGDVLRNLEYALQLQGNEQRPSLRNLSIAQTSRANSFQSIVSTGMLSTESMHDLAGVSMSKVFAQMVREEMR</sequence>
<keyword evidence="11" id="KW-0325">Glycoprotein</keyword>
<dbReference type="Gene3D" id="2.60.120.430">
    <property type="entry name" value="Galactose-binding lectin"/>
    <property type="match status" value="2"/>
</dbReference>
<evidence type="ECO:0000256" key="6">
    <source>
        <dbReference type="ARBA" id="ARBA00022741"/>
    </source>
</evidence>
<feature type="transmembrane region" description="Helical" evidence="13">
    <location>
        <begin position="399"/>
        <end position="422"/>
    </location>
</feature>